<name>A0A6J5JZR5_9GAMM</name>
<proteinExistence type="predicted"/>
<dbReference type="KEGG" id="acil:ESZ_00266"/>
<organism evidence="1 2">
    <name type="scientific">Candidatus Azoamicus ciliaticola</name>
    <dbReference type="NCBI Taxonomy" id="2652803"/>
    <lineage>
        <taxon>Bacteria</taxon>
        <taxon>Pseudomonadati</taxon>
        <taxon>Pseudomonadota</taxon>
        <taxon>Gammaproteobacteria</taxon>
        <taxon>Candidatus Azoamicaceae</taxon>
        <taxon>Candidatus Azoamicus</taxon>
    </lineage>
</organism>
<sequence>MKKINSIIVSSENEKIITNLSKNIKEKIILLNKNIFNLEKIMKNNNKIIIYPINLEEKNYEKEKSIFLEITTKHLNEIKKIIIDTKEPKYAKTFQNINNEEFINTLKNDIEHVVNLLKMFFNQKNNVKIIILIHKEKTEKNDFLTIKSCINKFLIELMNNINKNNINVNCVSTENIKLNYKKNIYPFKKNTNLKKISDLTKVFKFIFKKNIKNKIIIA</sequence>
<reference evidence="1 2" key="1">
    <citation type="submission" date="2020-04" db="EMBL/GenBank/DDBJ databases">
        <authorList>
            <person name="Graf S J."/>
        </authorList>
    </citation>
    <scope>NUCLEOTIDE SEQUENCE [LARGE SCALE GENOMIC DNA]</scope>
    <source>
        <strain evidence="1">1</strain>
    </source>
</reference>
<dbReference type="EMBL" id="LR794158">
    <property type="protein sequence ID" value="CAB3976457.1"/>
    <property type="molecule type" value="Genomic_DNA"/>
</dbReference>
<dbReference type="Proteomes" id="UP000509549">
    <property type="component" value="Chromosome"/>
</dbReference>
<evidence type="ECO:0000313" key="1">
    <source>
        <dbReference type="EMBL" id="CAB3976457.1"/>
    </source>
</evidence>
<gene>
    <name evidence="1" type="ORF">ESZ_00266</name>
</gene>
<keyword evidence="2" id="KW-1185">Reference proteome</keyword>
<accession>A0A6J5JZR5</accession>
<dbReference type="RefSeq" id="WP_176604984.1">
    <property type="nucleotide sequence ID" value="NZ_LR794158.1"/>
</dbReference>
<evidence type="ECO:0000313" key="2">
    <source>
        <dbReference type="Proteomes" id="UP000509549"/>
    </source>
</evidence>
<protein>
    <submittedName>
        <fullName evidence="1">Uncharacterized protein</fullName>
    </submittedName>
</protein>
<dbReference type="AlphaFoldDB" id="A0A6J5JZR5"/>